<sequence>MINAKEVIAKRVAKELKDGDYVNLGIGIPALVANYIPEGIEVFLQSENGIIGLGPNADESNIDLDLTNPSGQYATIKEYGMFFDTATSFMMIRGGHIDVTVLGTLEVDEEGSLASWIIPNKLVPGMGGSMDLVTGSKKVIIATTHMNKDQTKIKKKCSLPLTGYKKVDLIVTEMAVMEVRDDGLYLIERHPDVSIEEIIQSTEATLKYDKVKVMEV</sequence>
<evidence type="ECO:0000256" key="1">
    <source>
        <dbReference type="ARBA" id="ARBA00007047"/>
    </source>
</evidence>
<dbReference type="InterPro" id="IPR004165">
    <property type="entry name" value="CoA_trans_fam_I"/>
</dbReference>
<keyword evidence="2" id="KW-0808">Transferase</keyword>
<dbReference type="GO" id="GO:0008410">
    <property type="term" value="F:CoA-transferase activity"/>
    <property type="evidence" value="ECO:0007669"/>
    <property type="project" value="InterPro"/>
</dbReference>
<dbReference type="SMART" id="SM00882">
    <property type="entry name" value="CoA_trans"/>
    <property type="match status" value="1"/>
</dbReference>
<dbReference type="AlphaFoldDB" id="A0AAW6UA86"/>
<dbReference type="Gene3D" id="3.40.1080.10">
    <property type="entry name" value="Glutaconate Coenzyme A-transferase"/>
    <property type="match status" value="1"/>
</dbReference>
<evidence type="ECO:0000313" key="3">
    <source>
        <dbReference type="EMBL" id="MDI6453342.1"/>
    </source>
</evidence>
<dbReference type="RefSeq" id="WP_282839774.1">
    <property type="nucleotide sequence ID" value="NZ_JASCXW010000025.1"/>
</dbReference>
<gene>
    <name evidence="3" type="ORF">QJ521_07180</name>
</gene>
<dbReference type="InterPro" id="IPR012791">
    <property type="entry name" value="3-oxoacid_CoA-transf_B"/>
</dbReference>
<accession>A0AAW6UA86</accession>
<name>A0AAW6UA86_9MOLU</name>
<organism evidence="3 4">
    <name type="scientific">Peloplasma aerotolerans</name>
    <dbReference type="NCBI Taxonomy" id="3044389"/>
    <lineage>
        <taxon>Bacteria</taxon>
        <taxon>Bacillati</taxon>
        <taxon>Mycoplasmatota</taxon>
        <taxon>Mollicutes</taxon>
        <taxon>Acholeplasmatales</taxon>
        <taxon>Acholeplasmataceae</taxon>
        <taxon>Peloplasma</taxon>
    </lineage>
</organism>
<dbReference type="PROSITE" id="PS01274">
    <property type="entry name" value="COA_TRANSF_2"/>
    <property type="match status" value="1"/>
</dbReference>
<comment type="similarity">
    <text evidence="1">Belongs to the 3-oxoacid CoA-transferase subunit B family.</text>
</comment>
<dbReference type="PANTHER" id="PTHR13707">
    <property type="entry name" value="KETOACID-COENZYME A TRANSFERASE"/>
    <property type="match status" value="1"/>
</dbReference>
<dbReference type="NCBIfam" id="TIGR02428">
    <property type="entry name" value="pcaJ_scoB_fam"/>
    <property type="match status" value="1"/>
</dbReference>
<dbReference type="PANTHER" id="PTHR13707:SF57">
    <property type="entry name" value="SUCCINYL-COA:3-KETOACID COENZYME A TRANSFERASE SUBUNIT B-RELATED"/>
    <property type="match status" value="1"/>
</dbReference>
<dbReference type="Pfam" id="PF01144">
    <property type="entry name" value="CoA_trans"/>
    <property type="match status" value="1"/>
</dbReference>
<dbReference type="Proteomes" id="UP001431532">
    <property type="component" value="Unassembled WGS sequence"/>
</dbReference>
<dbReference type="InterPro" id="IPR004164">
    <property type="entry name" value="CoA_transf_AS"/>
</dbReference>
<reference evidence="3" key="1">
    <citation type="submission" date="2023-05" db="EMBL/GenBank/DDBJ databases">
        <title>Mariniplasma microaerophilum sp. nov., a novel anaerobic mollicute isolated from terrestrial mud volcano, Taman Peninsula, Russia.</title>
        <authorList>
            <person name="Khomyakova M.A."/>
            <person name="Merkel A.Y."/>
            <person name="Slobodkin A.I."/>
        </authorList>
    </citation>
    <scope>NUCLEOTIDE SEQUENCE</scope>
    <source>
        <strain evidence="3">M4Ah</strain>
    </source>
</reference>
<dbReference type="EMBL" id="JASCXW010000025">
    <property type="protein sequence ID" value="MDI6453342.1"/>
    <property type="molecule type" value="Genomic_DNA"/>
</dbReference>
<dbReference type="InterPro" id="IPR037171">
    <property type="entry name" value="NagB/RpiA_transferase-like"/>
</dbReference>
<proteinExistence type="inferred from homology"/>
<comment type="caution">
    <text evidence="3">The sequence shown here is derived from an EMBL/GenBank/DDBJ whole genome shotgun (WGS) entry which is preliminary data.</text>
</comment>
<keyword evidence="4" id="KW-1185">Reference proteome</keyword>
<dbReference type="SUPFAM" id="SSF100950">
    <property type="entry name" value="NagB/RpiA/CoA transferase-like"/>
    <property type="match status" value="1"/>
</dbReference>
<evidence type="ECO:0000256" key="2">
    <source>
        <dbReference type="ARBA" id="ARBA00022679"/>
    </source>
</evidence>
<evidence type="ECO:0000313" key="4">
    <source>
        <dbReference type="Proteomes" id="UP001431532"/>
    </source>
</evidence>
<protein>
    <submittedName>
        <fullName evidence="3">3-oxoacid CoA-transferase subunit B</fullName>
    </submittedName>
</protein>